<protein>
    <submittedName>
        <fullName evidence="1">Uncharacterized protein</fullName>
    </submittedName>
</protein>
<evidence type="ECO:0000313" key="2">
    <source>
        <dbReference type="Proteomes" id="UP000193498"/>
    </source>
</evidence>
<dbReference type="InParanoid" id="A0A1Y1YBA0"/>
<name>A0A1Y1YBA0_9FUNG</name>
<evidence type="ECO:0000313" key="1">
    <source>
        <dbReference type="EMBL" id="ORX94894.1"/>
    </source>
</evidence>
<keyword evidence="2" id="KW-1185">Reference proteome</keyword>
<organism evidence="1 2">
    <name type="scientific">Basidiobolus meristosporus CBS 931.73</name>
    <dbReference type="NCBI Taxonomy" id="1314790"/>
    <lineage>
        <taxon>Eukaryota</taxon>
        <taxon>Fungi</taxon>
        <taxon>Fungi incertae sedis</taxon>
        <taxon>Zoopagomycota</taxon>
        <taxon>Entomophthoromycotina</taxon>
        <taxon>Basidiobolomycetes</taxon>
        <taxon>Basidiobolales</taxon>
        <taxon>Basidiobolaceae</taxon>
        <taxon>Basidiobolus</taxon>
    </lineage>
</organism>
<dbReference type="AlphaFoldDB" id="A0A1Y1YBA0"/>
<accession>A0A1Y1YBA0</accession>
<dbReference type="Proteomes" id="UP000193498">
    <property type="component" value="Unassembled WGS sequence"/>
</dbReference>
<gene>
    <name evidence="1" type="ORF">K493DRAFT_301768</name>
</gene>
<proteinExistence type="predicted"/>
<dbReference type="OrthoDB" id="2269410at2759"/>
<reference evidence="1 2" key="1">
    <citation type="submission" date="2016-07" db="EMBL/GenBank/DDBJ databases">
        <title>Pervasive Adenine N6-methylation of Active Genes in Fungi.</title>
        <authorList>
            <consortium name="DOE Joint Genome Institute"/>
            <person name="Mondo S.J."/>
            <person name="Dannebaum R.O."/>
            <person name="Kuo R.C."/>
            <person name="Labutti K."/>
            <person name="Haridas S."/>
            <person name="Kuo A."/>
            <person name="Salamov A."/>
            <person name="Ahrendt S.R."/>
            <person name="Lipzen A."/>
            <person name="Sullivan W."/>
            <person name="Andreopoulos W.B."/>
            <person name="Clum A."/>
            <person name="Lindquist E."/>
            <person name="Daum C."/>
            <person name="Ramamoorthy G.K."/>
            <person name="Gryganskyi A."/>
            <person name="Culley D."/>
            <person name="Magnuson J.K."/>
            <person name="James T.Y."/>
            <person name="O'Malley M.A."/>
            <person name="Stajich J.E."/>
            <person name="Spatafora J.W."/>
            <person name="Visel A."/>
            <person name="Grigoriev I.V."/>
        </authorList>
    </citation>
    <scope>NUCLEOTIDE SEQUENCE [LARGE SCALE GENOMIC DNA]</scope>
    <source>
        <strain evidence="1 2">CBS 931.73</strain>
    </source>
</reference>
<dbReference type="EMBL" id="MCFE01000192">
    <property type="protein sequence ID" value="ORX94894.1"/>
    <property type="molecule type" value="Genomic_DNA"/>
</dbReference>
<sequence length="132" mass="14490">MNIYLLFGGDPTRLQMVANIGSSIAGNKGFYEWFILATTRSSKNYVIRMGDGEYARYSHYFEIYNPTMPALPETLDAAPQNPSKTTVPTTTLKSEVNVNKLANTNGISDSNAGIVPGLWCILALISLIRLLV</sequence>
<comment type="caution">
    <text evidence="1">The sequence shown here is derived from an EMBL/GenBank/DDBJ whole genome shotgun (WGS) entry which is preliminary data.</text>
</comment>